<dbReference type="InterPro" id="IPR011008">
    <property type="entry name" value="Dimeric_a/b-barrel"/>
</dbReference>
<dbReference type="EMBL" id="NAFI01000140">
    <property type="protein sequence ID" value="OSJ17640.1"/>
    <property type="molecule type" value="Genomic_DNA"/>
</dbReference>
<organism evidence="1 2">
    <name type="scientific">Bradyrhizobium canariense</name>
    <dbReference type="NCBI Taxonomy" id="255045"/>
    <lineage>
        <taxon>Bacteria</taxon>
        <taxon>Pseudomonadati</taxon>
        <taxon>Pseudomonadota</taxon>
        <taxon>Alphaproteobacteria</taxon>
        <taxon>Hyphomicrobiales</taxon>
        <taxon>Nitrobacteraceae</taxon>
        <taxon>Bradyrhizobium</taxon>
    </lineage>
</organism>
<reference evidence="1 2" key="1">
    <citation type="submission" date="2017-03" db="EMBL/GenBank/DDBJ databases">
        <title>Whole genome sequences of fourteen strains of Bradyrhizobium canariense and one strain of Bradyrhizobium japonicum isolated from Lupinus (Papilionoideae: Genisteae) species in Algeria.</title>
        <authorList>
            <person name="Crovadore J."/>
            <person name="Chekireb D."/>
            <person name="Brachmann A."/>
            <person name="Chablais R."/>
            <person name="Cochard B."/>
            <person name="Lefort F."/>
        </authorList>
    </citation>
    <scope>NUCLEOTIDE SEQUENCE [LARGE SCALE GENOMIC DNA]</scope>
    <source>
        <strain evidence="1 2">UBMA195</strain>
    </source>
</reference>
<dbReference type="Proteomes" id="UP000193553">
    <property type="component" value="Unassembled WGS sequence"/>
</dbReference>
<dbReference type="RefSeq" id="WP_026233982.1">
    <property type="nucleotide sequence ID" value="NZ_JAFBBN010000001.1"/>
</dbReference>
<accession>A0A1X3EIP0</accession>
<proteinExistence type="predicted"/>
<dbReference type="AlphaFoldDB" id="A0A1X3EIP0"/>
<evidence type="ECO:0000313" key="1">
    <source>
        <dbReference type="EMBL" id="OSJ17640.1"/>
    </source>
</evidence>
<protein>
    <submittedName>
        <fullName evidence="1">Cyclase</fullName>
    </submittedName>
</protein>
<evidence type="ECO:0000313" key="2">
    <source>
        <dbReference type="Proteomes" id="UP000193553"/>
    </source>
</evidence>
<dbReference type="OrthoDB" id="5738530at2"/>
<dbReference type="Gene3D" id="3.30.70.100">
    <property type="match status" value="1"/>
</dbReference>
<comment type="caution">
    <text evidence="1">The sequence shown here is derived from an EMBL/GenBank/DDBJ whole genome shotgun (WGS) entry which is preliminary data.</text>
</comment>
<name>A0A1X3EIP0_9BRAD</name>
<dbReference type="SUPFAM" id="SSF54909">
    <property type="entry name" value="Dimeric alpha+beta barrel"/>
    <property type="match status" value="1"/>
</dbReference>
<gene>
    <name evidence="1" type="ORF">BSZ18_03830</name>
</gene>
<sequence length="89" mass="9946">MTTMFVRHTVSDYKTWRKVYDDFASVQKTKGVTAEAVYRAVENPNDITVTHEFATIEAAQAFAESAELKNAMQNAGVAKAPTIWFTKKA</sequence>